<keyword evidence="2" id="KW-1185">Reference proteome</keyword>
<name>A0ABT6NID2_9BACT</name>
<gene>
    <name evidence="1" type="ORF">QHF89_00855</name>
</gene>
<protein>
    <submittedName>
        <fullName evidence="1">Uncharacterized protein</fullName>
    </submittedName>
</protein>
<organism evidence="1 2">
    <name type="scientific">Polyangium sorediatum</name>
    <dbReference type="NCBI Taxonomy" id="889274"/>
    <lineage>
        <taxon>Bacteria</taxon>
        <taxon>Pseudomonadati</taxon>
        <taxon>Myxococcota</taxon>
        <taxon>Polyangia</taxon>
        <taxon>Polyangiales</taxon>
        <taxon>Polyangiaceae</taxon>
        <taxon>Polyangium</taxon>
    </lineage>
</organism>
<proteinExistence type="predicted"/>
<dbReference type="EMBL" id="JARZHI010000001">
    <property type="protein sequence ID" value="MDI1428015.1"/>
    <property type="molecule type" value="Genomic_DNA"/>
</dbReference>
<comment type="caution">
    <text evidence="1">The sequence shown here is derived from an EMBL/GenBank/DDBJ whole genome shotgun (WGS) entry which is preliminary data.</text>
</comment>
<accession>A0ABT6NID2</accession>
<reference evidence="1 2" key="1">
    <citation type="submission" date="2023-04" db="EMBL/GenBank/DDBJ databases">
        <title>The genome sequence of Polyangium sorediatum DSM14670.</title>
        <authorList>
            <person name="Zhang X."/>
        </authorList>
    </citation>
    <scope>NUCLEOTIDE SEQUENCE [LARGE SCALE GENOMIC DNA]</scope>
    <source>
        <strain evidence="1 2">DSM 14670</strain>
    </source>
</reference>
<evidence type="ECO:0000313" key="1">
    <source>
        <dbReference type="EMBL" id="MDI1428015.1"/>
    </source>
</evidence>
<evidence type="ECO:0000313" key="2">
    <source>
        <dbReference type="Proteomes" id="UP001160301"/>
    </source>
</evidence>
<dbReference type="Proteomes" id="UP001160301">
    <property type="component" value="Unassembled WGS sequence"/>
</dbReference>
<sequence>MLLSPGAWSGTSGTVDPIIDLAEGTEENTLAILLADRIRQNVAHSARKMQDFRALRGSVLVVAQDTTQTLTMRFDHGRLTIHDGTVGIPSVTLCGDEAVLRRLANVGLSRWLRLPKVFTRTPEGGATLWDVARAMADEKLTMYGLLSHPRLLLFLLRVLSEEGPGRAWPGFRWVGRPDRKEPL</sequence>
<dbReference type="RefSeq" id="WP_211365395.1">
    <property type="nucleotide sequence ID" value="NZ_JARZHI010000001.1"/>
</dbReference>